<dbReference type="GO" id="GO:0008021">
    <property type="term" value="C:synaptic vesicle"/>
    <property type="evidence" value="ECO:0007669"/>
    <property type="project" value="TreeGrafter"/>
</dbReference>
<dbReference type="PANTHER" id="PTHR22951">
    <property type="entry name" value="CLATHRIN ASSEMBLY PROTEIN"/>
    <property type="match status" value="1"/>
</dbReference>
<dbReference type="Pfam" id="PF07651">
    <property type="entry name" value="ANTH"/>
    <property type="match status" value="1"/>
</dbReference>
<dbReference type="GO" id="GO:0005546">
    <property type="term" value="F:phosphatidylinositol-4,5-bisphosphate binding"/>
    <property type="evidence" value="ECO:0007669"/>
    <property type="project" value="TreeGrafter"/>
</dbReference>
<protein>
    <submittedName>
        <fullName evidence="3">Phosphatidylinositol-binding clathrin assembly protein LAP-like</fullName>
    </submittedName>
</protein>
<dbReference type="GO" id="GO:0072583">
    <property type="term" value="P:clathrin-dependent endocytosis"/>
    <property type="evidence" value="ECO:0007669"/>
    <property type="project" value="InterPro"/>
</dbReference>
<dbReference type="Gene3D" id="1.20.58.150">
    <property type="entry name" value="ANTH domain"/>
    <property type="match status" value="1"/>
</dbReference>
<reference evidence="3 4" key="1">
    <citation type="journal article" date="2017" name="Gigascience">
        <title>Draft genome of the honey bee ectoparasitic mite, Tropilaelaps mercedesae, is shaped by the parasitic life history.</title>
        <authorList>
            <person name="Dong X."/>
            <person name="Armstrong S.D."/>
            <person name="Xia D."/>
            <person name="Makepeace B.L."/>
            <person name="Darby A.C."/>
            <person name="Kadowaki T."/>
        </authorList>
    </citation>
    <scope>NUCLEOTIDE SEQUENCE [LARGE SCALE GENOMIC DNA]</scope>
    <source>
        <strain evidence="3">Wuxi-XJTLU</strain>
    </source>
</reference>
<dbReference type="GO" id="GO:0000149">
    <property type="term" value="F:SNARE binding"/>
    <property type="evidence" value="ECO:0007669"/>
    <property type="project" value="TreeGrafter"/>
</dbReference>
<dbReference type="PANTHER" id="PTHR22951:SF5">
    <property type="entry name" value="PHOSPHATIDYLINOSITOL-BINDING CLATHRIN ASSEMBLY PROTEIN LAP"/>
    <property type="match status" value="1"/>
</dbReference>
<dbReference type="GO" id="GO:0030136">
    <property type="term" value="C:clathrin-coated vesicle"/>
    <property type="evidence" value="ECO:0007669"/>
    <property type="project" value="InterPro"/>
</dbReference>
<dbReference type="InterPro" id="IPR011417">
    <property type="entry name" value="ANTH_dom"/>
</dbReference>
<dbReference type="InterPro" id="IPR045192">
    <property type="entry name" value="AP180-like"/>
</dbReference>
<dbReference type="FunCoup" id="A0A1V9XQ12">
    <property type="interactions" value="1468"/>
</dbReference>
<comment type="similarity">
    <text evidence="1">Belongs to the PICALM/SNAP91 family.</text>
</comment>
<accession>A0A1V9XQ12</accession>
<dbReference type="STRING" id="418985.A0A1V9XQ12"/>
<dbReference type="GO" id="GO:0048268">
    <property type="term" value="P:clathrin coat assembly"/>
    <property type="evidence" value="ECO:0007669"/>
    <property type="project" value="InterPro"/>
</dbReference>
<gene>
    <name evidence="3" type="ORF">BIW11_08327</name>
</gene>
<dbReference type="GO" id="GO:0005905">
    <property type="term" value="C:clathrin-coated pit"/>
    <property type="evidence" value="ECO:0007669"/>
    <property type="project" value="TreeGrafter"/>
</dbReference>
<dbReference type="Proteomes" id="UP000192247">
    <property type="component" value="Unassembled WGS sequence"/>
</dbReference>
<name>A0A1V9XQ12_9ACAR</name>
<proteinExistence type="inferred from homology"/>
<dbReference type="InterPro" id="IPR013809">
    <property type="entry name" value="ENTH"/>
</dbReference>
<evidence type="ECO:0000256" key="1">
    <source>
        <dbReference type="ARBA" id="ARBA00008011"/>
    </source>
</evidence>
<dbReference type="SUPFAM" id="SSF48464">
    <property type="entry name" value="ENTH/VHS domain"/>
    <property type="match status" value="1"/>
</dbReference>
<comment type="caution">
    <text evidence="3">The sequence shown here is derived from an EMBL/GenBank/DDBJ whole genome shotgun (WGS) entry which is preliminary data.</text>
</comment>
<sequence>MNRPSGQTLNDRLTAARYTIAGQGLARVVCKATTEEPMAPKKKHLDYLLHCTNEPNVSIPQLANLLIERTTNGSWIVVFKSLVTVHHLMCYGSERFTQYLASSNCTFNLASFNDRLGTPQGPEMATFIRRHSKYLNEKALSYRVVAFDFCKVKRGKELGDMRTMPIDKLLKTIPTLQAQIDSLLEFDASPSDLCHSVITAAFMLLFKDLIRLFACYNDALINILEKYFSLQKKQCREALDCYKKFLVRMDRVAEFLKVAENIGIDKGNIPDLTRAPSSLLDALEQHLATLEGRKYVPSTPQPSNGASNGFSNVVSVLASTSASFGNSAHPHDESIRQAILEEEKALSKLKVRDRVGPKTHFTTLMTLPYLSVSTFR</sequence>
<dbReference type="GO" id="GO:0098894">
    <property type="term" value="C:extrinsic component of presynaptic endocytic zone membrane"/>
    <property type="evidence" value="ECO:0007669"/>
    <property type="project" value="TreeGrafter"/>
</dbReference>
<dbReference type="EMBL" id="MNPL01006167">
    <property type="protein sequence ID" value="OQR75576.1"/>
    <property type="molecule type" value="Genomic_DNA"/>
</dbReference>
<dbReference type="GO" id="GO:0005545">
    <property type="term" value="F:1-phosphatidylinositol binding"/>
    <property type="evidence" value="ECO:0007669"/>
    <property type="project" value="InterPro"/>
</dbReference>
<dbReference type="AlphaFoldDB" id="A0A1V9XQ12"/>
<dbReference type="FunFam" id="1.25.40.90:FF:000017">
    <property type="entry name" value="Phosphatidylinositol-binding clathrin assembly protein LAP"/>
    <property type="match status" value="1"/>
</dbReference>
<dbReference type="InParanoid" id="A0A1V9XQ12"/>
<evidence type="ECO:0000313" key="3">
    <source>
        <dbReference type="EMBL" id="OQR75576.1"/>
    </source>
</evidence>
<dbReference type="GO" id="GO:0032050">
    <property type="term" value="F:clathrin heavy chain binding"/>
    <property type="evidence" value="ECO:0007669"/>
    <property type="project" value="TreeGrafter"/>
</dbReference>
<dbReference type="GO" id="GO:0016185">
    <property type="term" value="P:synaptic vesicle budding from presynaptic endocytic zone membrane"/>
    <property type="evidence" value="ECO:0007669"/>
    <property type="project" value="TreeGrafter"/>
</dbReference>
<dbReference type="SMART" id="SM00273">
    <property type="entry name" value="ENTH"/>
    <property type="match status" value="1"/>
</dbReference>
<evidence type="ECO:0000313" key="4">
    <source>
        <dbReference type="Proteomes" id="UP000192247"/>
    </source>
</evidence>
<dbReference type="InterPro" id="IPR014712">
    <property type="entry name" value="ANTH_dom_sf"/>
</dbReference>
<dbReference type="CDD" id="cd16985">
    <property type="entry name" value="ANTH_N_AP180"/>
    <property type="match status" value="1"/>
</dbReference>
<keyword evidence="4" id="KW-1185">Reference proteome</keyword>
<feature type="domain" description="ENTH" evidence="2">
    <location>
        <begin position="17"/>
        <end position="149"/>
    </location>
</feature>
<dbReference type="OrthoDB" id="44015at2759"/>
<evidence type="ECO:0000259" key="2">
    <source>
        <dbReference type="PROSITE" id="PS50942"/>
    </source>
</evidence>
<dbReference type="PROSITE" id="PS50942">
    <property type="entry name" value="ENTH"/>
    <property type="match status" value="1"/>
</dbReference>
<dbReference type="SUPFAM" id="SSF89009">
    <property type="entry name" value="GAT-like domain"/>
    <property type="match status" value="1"/>
</dbReference>
<dbReference type="Gene3D" id="1.25.40.90">
    <property type="match status" value="1"/>
</dbReference>
<organism evidence="3 4">
    <name type="scientific">Tropilaelaps mercedesae</name>
    <dbReference type="NCBI Taxonomy" id="418985"/>
    <lineage>
        <taxon>Eukaryota</taxon>
        <taxon>Metazoa</taxon>
        <taxon>Ecdysozoa</taxon>
        <taxon>Arthropoda</taxon>
        <taxon>Chelicerata</taxon>
        <taxon>Arachnida</taxon>
        <taxon>Acari</taxon>
        <taxon>Parasitiformes</taxon>
        <taxon>Mesostigmata</taxon>
        <taxon>Gamasina</taxon>
        <taxon>Dermanyssoidea</taxon>
        <taxon>Laelapidae</taxon>
        <taxon>Tropilaelaps</taxon>
    </lineage>
</organism>
<dbReference type="InterPro" id="IPR008942">
    <property type="entry name" value="ENTH_VHS"/>
</dbReference>